<evidence type="ECO:0000313" key="5">
    <source>
        <dbReference type="EMBL" id="MBO0947368.1"/>
    </source>
</evidence>
<feature type="chain" id="PRO_5047447463" evidence="4">
    <location>
        <begin position="21"/>
        <end position="553"/>
    </location>
</feature>
<protein>
    <submittedName>
        <fullName evidence="5">TonB-dependent receptor</fullName>
    </submittedName>
</protein>
<sequence>MSRTYTSLFLSVFALSVAHAQQPGKIDNQEITVEKSRRIELPPADRIQNKIPSPKANTDAKKLTYEFQDRKLTIGDPRIQPTVLPLNATKAEVPPAFTNYVKLGAGNYNTFYGEGFYGLTTESGLGVEASVRHLGSGIGPVDGANSAQRETRVDLKGTYNTDLFKLTGGLGYEQERYFFYGYKPQFLDGNRVIPNRDSLRQQLSTFRINLGIENNGKDQTLDYALKTSLTTLKDAYRASETDWATTLQTSLAITDKVIALVNADAYITQRSDQEVDNRNLFRLRPAFRYSSPNLTVTLALNAVNETDKRLGINNTLAFPVANVDVVPTGNIHFFAGIDGDIVRNTLRSLLSENRWLAPNVLLANTIKSYDLYGGSKGQLGNGFSYEGKVSYARYRNFYGINNTWPDTTKFFAVYDGGIAHVLTVSGQIGYSLNERFTSTLKGDVFRYDLDRMDEAWGRPQATVQWLNSYTLNKKLFVTSDLYVNTGIRNKNFTTNELVKLPAIYDLNLKIDYFLGKQVSAFVSLNNIFGQTYQRYLYYRVQGLNFLGGISYSF</sequence>
<dbReference type="Proteomes" id="UP000664628">
    <property type="component" value="Unassembled WGS sequence"/>
</dbReference>
<gene>
    <name evidence="5" type="ORF">J2I46_02155</name>
</gene>
<keyword evidence="4" id="KW-0732">Signal</keyword>
<keyword evidence="3" id="KW-0998">Cell outer membrane</keyword>
<keyword evidence="5" id="KW-0675">Receptor</keyword>
<keyword evidence="6" id="KW-1185">Reference proteome</keyword>
<organism evidence="5 6">
    <name type="scientific">Fibrella forsythiae</name>
    <dbReference type="NCBI Taxonomy" id="2817061"/>
    <lineage>
        <taxon>Bacteria</taxon>
        <taxon>Pseudomonadati</taxon>
        <taxon>Bacteroidota</taxon>
        <taxon>Cytophagia</taxon>
        <taxon>Cytophagales</taxon>
        <taxon>Spirosomataceae</taxon>
        <taxon>Fibrella</taxon>
    </lineage>
</organism>
<accession>A0ABS3JD47</accession>
<evidence type="ECO:0000313" key="6">
    <source>
        <dbReference type="Proteomes" id="UP000664628"/>
    </source>
</evidence>
<feature type="signal peptide" evidence="4">
    <location>
        <begin position="1"/>
        <end position="20"/>
    </location>
</feature>
<dbReference type="Gene3D" id="2.40.170.20">
    <property type="entry name" value="TonB-dependent receptor, beta-barrel domain"/>
    <property type="match status" value="1"/>
</dbReference>
<evidence type="ECO:0000256" key="2">
    <source>
        <dbReference type="ARBA" id="ARBA00023136"/>
    </source>
</evidence>
<dbReference type="SUPFAM" id="SSF56935">
    <property type="entry name" value="Porins"/>
    <property type="match status" value="1"/>
</dbReference>
<dbReference type="InterPro" id="IPR036942">
    <property type="entry name" value="Beta-barrel_TonB_sf"/>
</dbReference>
<comment type="subcellular location">
    <subcellularLocation>
        <location evidence="1">Cell outer membrane</location>
    </subcellularLocation>
</comment>
<evidence type="ECO:0000256" key="1">
    <source>
        <dbReference type="ARBA" id="ARBA00004442"/>
    </source>
</evidence>
<proteinExistence type="predicted"/>
<evidence type="ECO:0000256" key="3">
    <source>
        <dbReference type="ARBA" id="ARBA00023237"/>
    </source>
</evidence>
<dbReference type="RefSeq" id="WP_207327283.1">
    <property type="nucleotide sequence ID" value="NZ_JAFMYW010000001.1"/>
</dbReference>
<reference evidence="5 6" key="1">
    <citation type="submission" date="2021-03" db="EMBL/GenBank/DDBJ databases">
        <title>Fibrella sp. HMF5405 genome sequencing and assembly.</title>
        <authorList>
            <person name="Kang H."/>
            <person name="Kim H."/>
            <person name="Bae S."/>
            <person name="Joh K."/>
        </authorList>
    </citation>
    <scope>NUCLEOTIDE SEQUENCE [LARGE SCALE GENOMIC DNA]</scope>
    <source>
        <strain evidence="5 6">HMF5405</strain>
    </source>
</reference>
<name>A0ABS3JD47_9BACT</name>
<dbReference type="EMBL" id="JAFMYW010000001">
    <property type="protein sequence ID" value="MBO0947368.1"/>
    <property type="molecule type" value="Genomic_DNA"/>
</dbReference>
<keyword evidence="2" id="KW-0472">Membrane</keyword>
<evidence type="ECO:0000256" key="4">
    <source>
        <dbReference type="SAM" id="SignalP"/>
    </source>
</evidence>
<comment type="caution">
    <text evidence="5">The sequence shown here is derived from an EMBL/GenBank/DDBJ whole genome shotgun (WGS) entry which is preliminary data.</text>
</comment>